<dbReference type="PANTHER" id="PTHR11596">
    <property type="entry name" value="ALKALINE PHOSPHATASE"/>
    <property type="match status" value="1"/>
</dbReference>
<dbReference type="PROSITE" id="PS00123">
    <property type="entry name" value="ALKALINE_PHOSPHATASE"/>
    <property type="match status" value="1"/>
</dbReference>
<evidence type="ECO:0000256" key="8">
    <source>
        <dbReference type="ARBA" id="ARBA00022842"/>
    </source>
</evidence>
<name>A0ABR8LP09_9ALTE</name>
<dbReference type="RefSeq" id="WP_191025790.1">
    <property type="nucleotide sequence ID" value="NZ_JABBXD010000007.1"/>
</dbReference>
<proteinExistence type="inferred from homology"/>
<reference evidence="11 12" key="1">
    <citation type="submission" date="2020-04" db="EMBL/GenBank/DDBJ databases">
        <title>Salinimonas sp. HHU 13199.</title>
        <authorList>
            <person name="Cui X."/>
            <person name="Zhang D."/>
        </authorList>
    </citation>
    <scope>NUCLEOTIDE SEQUENCE [LARGE SCALE GENOMIC DNA]</scope>
    <source>
        <strain evidence="11 12">HHU 13199</strain>
    </source>
</reference>
<comment type="similarity">
    <text evidence="3 9">Belongs to the alkaline phosphatase family.</text>
</comment>
<keyword evidence="6" id="KW-0378">Hydrolase</keyword>
<dbReference type="PANTHER" id="PTHR11596:SF5">
    <property type="entry name" value="ALKALINE PHOSPHATASE"/>
    <property type="match status" value="1"/>
</dbReference>
<dbReference type="InterPro" id="IPR001952">
    <property type="entry name" value="Alkaline_phosphatase"/>
</dbReference>
<dbReference type="Pfam" id="PF00245">
    <property type="entry name" value="Alk_phosphatase"/>
    <property type="match status" value="1"/>
</dbReference>
<dbReference type="Gene3D" id="3.40.720.10">
    <property type="entry name" value="Alkaline Phosphatase, subunit A"/>
    <property type="match status" value="1"/>
</dbReference>
<organism evidence="11 12">
    <name type="scientific">Salinimonas profundi</name>
    <dbReference type="NCBI Taxonomy" id="2729140"/>
    <lineage>
        <taxon>Bacteria</taxon>
        <taxon>Pseudomonadati</taxon>
        <taxon>Pseudomonadota</taxon>
        <taxon>Gammaproteobacteria</taxon>
        <taxon>Alteromonadales</taxon>
        <taxon>Alteromonadaceae</taxon>
        <taxon>Alteromonas/Salinimonas group</taxon>
        <taxon>Salinimonas</taxon>
    </lineage>
</organism>
<gene>
    <name evidence="11" type="ORF">HHX48_13010</name>
</gene>
<keyword evidence="7" id="KW-0862">Zinc</keyword>
<dbReference type="PROSITE" id="PS51257">
    <property type="entry name" value="PROKAR_LIPOPROTEIN"/>
    <property type="match status" value="1"/>
</dbReference>
<evidence type="ECO:0000256" key="7">
    <source>
        <dbReference type="ARBA" id="ARBA00022833"/>
    </source>
</evidence>
<evidence type="ECO:0000313" key="11">
    <source>
        <dbReference type="EMBL" id="MBD3586661.1"/>
    </source>
</evidence>
<dbReference type="Proteomes" id="UP000624419">
    <property type="component" value="Unassembled WGS sequence"/>
</dbReference>
<evidence type="ECO:0000256" key="4">
    <source>
        <dbReference type="ARBA" id="ARBA00022553"/>
    </source>
</evidence>
<comment type="cofactor">
    <cofactor evidence="1">
        <name>Mg(2+)</name>
        <dbReference type="ChEBI" id="CHEBI:18420"/>
    </cofactor>
</comment>
<protein>
    <submittedName>
        <fullName evidence="11">Alkaline phosphatase</fullName>
    </submittedName>
</protein>
<evidence type="ECO:0000256" key="3">
    <source>
        <dbReference type="ARBA" id="ARBA00005984"/>
    </source>
</evidence>
<keyword evidence="8" id="KW-0460">Magnesium</keyword>
<evidence type="ECO:0000256" key="10">
    <source>
        <dbReference type="SAM" id="SignalP"/>
    </source>
</evidence>
<evidence type="ECO:0000256" key="2">
    <source>
        <dbReference type="ARBA" id="ARBA00001947"/>
    </source>
</evidence>
<comment type="caution">
    <text evidence="11">The sequence shown here is derived from an EMBL/GenBank/DDBJ whole genome shotgun (WGS) entry which is preliminary data.</text>
</comment>
<dbReference type="Gene3D" id="1.10.60.40">
    <property type="match status" value="1"/>
</dbReference>
<feature type="chain" id="PRO_5047091836" evidence="10">
    <location>
        <begin position="26"/>
        <end position="476"/>
    </location>
</feature>
<evidence type="ECO:0000256" key="6">
    <source>
        <dbReference type="ARBA" id="ARBA00022801"/>
    </source>
</evidence>
<feature type="signal peptide" evidence="10">
    <location>
        <begin position="1"/>
        <end position="25"/>
    </location>
</feature>
<dbReference type="InterPro" id="IPR018299">
    <property type="entry name" value="Alkaline_phosphatase_AS"/>
</dbReference>
<evidence type="ECO:0000256" key="5">
    <source>
        <dbReference type="ARBA" id="ARBA00022723"/>
    </source>
</evidence>
<comment type="cofactor">
    <cofactor evidence="2">
        <name>Zn(2+)</name>
        <dbReference type="ChEBI" id="CHEBI:29105"/>
    </cofactor>
</comment>
<evidence type="ECO:0000256" key="9">
    <source>
        <dbReference type="RuleBase" id="RU003946"/>
    </source>
</evidence>
<dbReference type="SUPFAM" id="SSF53649">
    <property type="entry name" value="Alkaline phosphatase-like"/>
    <property type="match status" value="1"/>
</dbReference>
<evidence type="ECO:0000313" key="12">
    <source>
        <dbReference type="Proteomes" id="UP000624419"/>
    </source>
</evidence>
<keyword evidence="10" id="KW-0732">Signal</keyword>
<keyword evidence="12" id="KW-1185">Reference proteome</keyword>
<evidence type="ECO:0000256" key="1">
    <source>
        <dbReference type="ARBA" id="ARBA00001946"/>
    </source>
</evidence>
<dbReference type="PRINTS" id="PR00113">
    <property type="entry name" value="ALKPHPHTASE"/>
</dbReference>
<dbReference type="SMART" id="SM00098">
    <property type="entry name" value="alkPPc"/>
    <property type="match status" value="1"/>
</dbReference>
<dbReference type="InterPro" id="IPR017850">
    <property type="entry name" value="Alkaline_phosphatase_core_sf"/>
</dbReference>
<keyword evidence="5" id="KW-0479">Metal-binding</keyword>
<keyword evidence="4" id="KW-0597">Phosphoprotein</keyword>
<sequence length="476" mass="51780">MLKKVSILSLISAAVLSGCMSSANPANDAKHTMQQADTPKNVIMVVADGMGPAYTTAYRNYMDDPTTDVVETVVFDDILTGNASTYPHHMSGYVTDSAASATALASGEKSYNGAIGVDHNKVNVESVLQLAKKQGMRTGVAVTSQINHATPASYIAHNESRKNYDALADSFFDDRINGEITADVMLGGGTQYFERDDRDLVAEFIDADYQYVDTYNKLATLPAGSDVLGLFAPVGLPPALDDTREHRLSYLTEHAIKHLENPEGFFLLVEASQVDWAGHANDIGSAMAEMDDLAATISYLKDYVKDHPDTLVVLTADHSTGGLTIGANGDYRWSPEFLKDMKSSVHTIAQNMPDMDQPLAYISQQLGFAFTEEDHTILNKVLEHEDVVQREAGLKKFLDMKSNTGWTTSGHTGVDVEVFSFGAGSHAFVGQMDNTDIAKRMKAFVSGKARQLSTSDEPVVVPSDDTCNFEKDFHCE</sequence>
<dbReference type="CDD" id="cd16012">
    <property type="entry name" value="ALP"/>
    <property type="match status" value="1"/>
</dbReference>
<accession>A0ABR8LP09</accession>
<dbReference type="EMBL" id="JABBXD010000007">
    <property type="protein sequence ID" value="MBD3586661.1"/>
    <property type="molecule type" value="Genomic_DNA"/>
</dbReference>